<dbReference type="AlphaFoldDB" id="A0AAN1MQM5"/>
<sequence>MFLESNSTPCRGRRVRRNGTTQETRYKGGRRRRDDRQTNGAHWRPARREVSPLESMVRDSSATVVSSASCIPFTRSSQFRRIPGRCRPPTIMRSAMAMRKREDSPEVFPNAAGIDIGGSSHWVAVPKGAAEEPVREFGTMTDDLHEMADWLLACGVDTVALESTGVFWIPVYEVLEQRGLTVWLVDARQMKYVPGRKSDVQDCQWLQKWYGRLPTRRIAEVVAMRRVKEGAITWPSRKRTMAWDVAVLTTASDDDIRELVSHGRKRLPGACDRSTAWRTAPRVKGRCTPGLTPGPLTRQISPGRGQSAQVGRSWRSSQEGVMKLTPVGIDIAKNVFQVHHIDEETGEIVNKPIKRAKFLEYFVNRAPCLIGMEACGGAHHWARQLTRMGHQVKLMPGEYVKAFNIRNKKDPADARAIWLAVQQPSKPVAIKTEMQQAMLALHRTREQLVKFRTMQINALRGLLTEYGEVMAKGRAPLDRAMPDVLARVADRLPAALIDTLREQWNGLTGLDEQIATIERRMREWKKEDQEVKAISEIPGVGLLTATAAVATIGDAKAFRSGREFAACIGLVPKQTGSGGKVKLHGISKRGDTYLRTLLIHGARSVITNAKQPDPWIEQMKKRRPPNVVVVALANKMARTIWAVLAHDRPYQRGYVSTKPA</sequence>
<evidence type="ECO:0000259" key="3">
    <source>
        <dbReference type="Pfam" id="PF02371"/>
    </source>
</evidence>
<evidence type="ECO:0000259" key="2">
    <source>
        <dbReference type="Pfam" id="PF01548"/>
    </source>
</evidence>
<protein>
    <recommendedName>
        <fullName evidence="6">Transposase</fullName>
    </recommendedName>
</protein>
<reference evidence="4 5" key="1">
    <citation type="submission" date="2018-01" db="EMBL/GenBank/DDBJ databases">
        <title>Species boundaries and ecological features among Paraburkholderia terrae DSMZ17804T, P. hospita DSMZ17164T and P. caribensis DSMZ13236T.</title>
        <authorList>
            <person name="Pratama A.A."/>
        </authorList>
    </citation>
    <scope>NUCLEOTIDE SEQUENCE [LARGE SCALE GENOMIC DNA]</scope>
    <source>
        <strain evidence="4 5">DSM 17164</strain>
    </source>
</reference>
<dbReference type="KEGG" id="phs:C2L64_47695"/>
<organism evidence="4 5">
    <name type="scientific">Paraburkholderia hospita</name>
    <dbReference type="NCBI Taxonomy" id="169430"/>
    <lineage>
        <taxon>Bacteria</taxon>
        <taxon>Pseudomonadati</taxon>
        <taxon>Pseudomonadota</taxon>
        <taxon>Betaproteobacteria</taxon>
        <taxon>Burkholderiales</taxon>
        <taxon>Burkholderiaceae</taxon>
        <taxon>Paraburkholderia</taxon>
    </lineage>
</organism>
<dbReference type="GO" id="GO:0006313">
    <property type="term" value="P:DNA transposition"/>
    <property type="evidence" value="ECO:0007669"/>
    <property type="project" value="InterPro"/>
</dbReference>
<accession>A0AAN1MQM5</accession>
<dbReference type="PANTHER" id="PTHR33055:SF3">
    <property type="entry name" value="PUTATIVE TRANSPOSASE FOR IS117-RELATED"/>
    <property type="match status" value="1"/>
</dbReference>
<dbReference type="PANTHER" id="PTHR33055">
    <property type="entry name" value="TRANSPOSASE FOR INSERTION SEQUENCE ELEMENT IS1111A"/>
    <property type="match status" value="1"/>
</dbReference>
<dbReference type="InterPro" id="IPR047650">
    <property type="entry name" value="Transpos_IS110"/>
</dbReference>
<feature type="domain" description="Transposase IS116/IS110/IS902 C-terminal" evidence="3">
    <location>
        <begin position="532"/>
        <end position="610"/>
    </location>
</feature>
<dbReference type="InterPro" id="IPR003346">
    <property type="entry name" value="Transposase_20"/>
</dbReference>
<feature type="region of interest" description="Disordered" evidence="1">
    <location>
        <begin position="1"/>
        <end position="52"/>
    </location>
</feature>
<gene>
    <name evidence="4" type="ORF">C2L64_47695</name>
</gene>
<evidence type="ECO:0000313" key="5">
    <source>
        <dbReference type="Proteomes" id="UP000236649"/>
    </source>
</evidence>
<dbReference type="NCBIfam" id="NF033542">
    <property type="entry name" value="transpos_IS110"/>
    <property type="match status" value="1"/>
</dbReference>
<dbReference type="InterPro" id="IPR002525">
    <property type="entry name" value="Transp_IS110-like_N"/>
</dbReference>
<feature type="domain" description="Transposase IS110-like N-terminal" evidence="2">
    <location>
        <begin position="112"/>
        <end position="206"/>
    </location>
</feature>
<dbReference type="Proteomes" id="UP000236649">
    <property type="component" value="Chromosome 4"/>
</dbReference>
<evidence type="ECO:0000256" key="1">
    <source>
        <dbReference type="SAM" id="MobiDB-lite"/>
    </source>
</evidence>
<dbReference type="Pfam" id="PF02371">
    <property type="entry name" value="Transposase_20"/>
    <property type="match status" value="1"/>
</dbReference>
<proteinExistence type="predicted"/>
<feature type="compositionally biased region" description="Polar residues" evidence="1">
    <location>
        <begin position="298"/>
        <end position="316"/>
    </location>
</feature>
<evidence type="ECO:0008006" key="6">
    <source>
        <dbReference type="Google" id="ProtNLM"/>
    </source>
</evidence>
<name>A0AAN1MQM5_9BURK</name>
<evidence type="ECO:0000313" key="4">
    <source>
        <dbReference type="EMBL" id="AUT75938.1"/>
    </source>
</evidence>
<dbReference type="GO" id="GO:0003677">
    <property type="term" value="F:DNA binding"/>
    <property type="evidence" value="ECO:0007669"/>
    <property type="project" value="InterPro"/>
</dbReference>
<feature type="domain" description="Transposase IS110-like N-terminal" evidence="2">
    <location>
        <begin position="327"/>
        <end position="466"/>
    </location>
</feature>
<dbReference type="EMBL" id="CP026108">
    <property type="protein sequence ID" value="AUT75938.1"/>
    <property type="molecule type" value="Genomic_DNA"/>
</dbReference>
<dbReference type="Pfam" id="PF01548">
    <property type="entry name" value="DEDD_Tnp_IS110"/>
    <property type="match status" value="2"/>
</dbReference>
<dbReference type="GO" id="GO:0004803">
    <property type="term" value="F:transposase activity"/>
    <property type="evidence" value="ECO:0007669"/>
    <property type="project" value="InterPro"/>
</dbReference>
<feature type="region of interest" description="Disordered" evidence="1">
    <location>
        <begin position="290"/>
        <end position="316"/>
    </location>
</feature>